<dbReference type="RefSeq" id="WP_176065548.1">
    <property type="nucleotide sequence ID" value="NZ_BJTG01000005.1"/>
</dbReference>
<feature type="chain" id="PRO_5029869948" description="Asl1-like glycosyl hydrolase catalytic domain-containing protein" evidence="1">
    <location>
        <begin position="24"/>
        <end position="283"/>
    </location>
</feature>
<dbReference type="PANTHER" id="PTHR34154:SF3">
    <property type="entry name" value="ALKALI-SENSITIVE LINKAGE PROTEIN 1"/>
    <property type="match status" value="1"/>
</dbReference>
<keyword evidence="4" id="KW-1185">Reference proteome</keyword>
<dbReference type="AlphaFoldDB" id="A0A7I9VMW1"/>
<dbReference type="InterPro" id="IPR017853">
    <property type="entry name" value="GH"/>
</dbReference>
<proteinExistence type="predicted"/>
<organism evidence="3 4">
    <name type="scientific">Anaeromyxobacter diazotrophicus</name>
    <dbReference type="NCBI Taxonomy" id="2590199"/>
    <lineage>
        <taxon>Bacteria</taxon>
        <taxon>Pseudomonadati</taxon>
        <taxon>Myxococcota</taxon>
        <taxon>Myxococcia</taxon>
        <taxon>Myxococcales</taxon>
        <taxon>Cystobacterineae</taxon>
        <taxon>Anaeromyxobacteraceae</taxon>
        <taxon>Anaeromyxobacter</taxon>
    </lineage>
</organism>
<gene>
    <name evidence="3" type="ORF">AMYX_24620</name>
</gene>
<feature type="domain" description="Asl1-like glycosyl hydrolase catalytic" evidence="2">
    <location>
        <begin position="43"/>
        <end position="276"/>
    </location>
</feature>
<reference evidence="4" key="1">
    <citation type="journal article" date="2020" name="Appl. Environ. Microbiol.">
        <title>Diazotrophic Anaeromyxobacter Isolates from Soils.</title>
        <authorList>
            <person name="Masuda Y."/>
            <person name="Yamanaka H."/>
            <person name="Xu Z.X."/>
            <person name="Shiratori Y."/>
            <person name="Aono T."/>
            <person name="Amachi S."/>
            <person name="Senoo K."/>
            <person name="Itoh H."/>
        </authorList>
    </citation>
    <scope>NUCLEOTIDE SEQUENCE [LARGE SCALE GENOMIC DNA]</scope>
    <source>
        <strain evidence="4">R267</strain>
    </source>
</reference>
<sequence>MAHRIAHPALRAVALLAAAASLACGGAGDGAQLPRPAPGTKRGVAYGFQSPAELRALTPQVTWWYDWSTHPDAPMAGDADAEFVPMVWGGQFDVDQVIRDIPQGAKYLLAFNEPNFKSQANLTAAQAAALWPAIEQIADARGLAIVSPAVNYCGPSSACNGTDPFQYLRDFFAACPGCRVDHVAVHWYACDSSALAWYLDQAAAFGKPIWLTEFACGDGDAQQTSLAGQEAYMTAAVAALEADPRVFRYAWFADGRAVPNVALTADGALTALGRTYAAAGAAR</sequence>
<dbReference type="InterPro" id="IPR053183">
    <property type="entry name" value="ASL1"/>
</dbReference>
<accession>A0A7I9VMW1</accession>
<feature type="signal peptide" evidence="1">
    <location>
        <begin position="1"/>
        <end position="23"/>
    </location>
</feature>
<evidence type="ECO:0000313" key="3">
    <source>
        <dbReference type="EMBL" id="GEJ57721.1"/>
    </source>
</evidence>
<dbReference type="GO" id="GO:0071966">
    <property type="term" value="P:fungal-type cell wall polysaccharide metabolic process"/>
    <property type="evidence" value="ECO:0007669"/>
    <property type="project" value="TreeGrafter"/>
</dbReference>
<dbReference type="Gene3D" id="3.20.20.80">
    <property type="entry name" value="Glycosidases"/>
    <property type="match status" value="1"/>
</dbReference>
<evidence type="ECO:0000256" key="1">
    <source>
        <dbReference type="SAM" id="SignalP"/>
    </source>
</evidence>
<dbReference type="Proteomes" id="UP000503640">
    <property type="component" value="Unassembled WGS sequence"/>
</dbReference>
<dbReference type="EMBL" id="BJTG01000005">
    <property type="protein sequence ID" value="GEJ57721.1"/>
    <property type="molecule type" value="Genomic_DNA"/>
</dbReference>
<dbReference type="PANTHER" id="PTHR34154">
    <property type="entry name" value="ALKALI-SENSITIVE LINKAGE PROTEIN 1"/>
    <property type="match status" value="1"/>
</dbReference>
<evidence type="ECO:0000313" key="4">
    <source>
        <dbReference type="Proteomes" id="UP000503640"/>
    </source>
</evidence>
<dbReference type="Pfam" id="PF11790">
    <property type="entry name" value="Glyco_hydro_cc"/>
    <property type="match status" value="1"/>
</dbReference>
<protein>
    <recommendedName>
        <fullName evidence="2">Asl1-like glycosyl hydrolase catalytic domain-containing protein</fullName>
    </recommendedName>
</protein>
<comment type="caution">
    <text evidence="3">The sequence shown here is derived from an EMBL/GenBank/DDBJ whole genome shotgun (WGS) entry which is preliminary data.</text>
</comment>
<name>A0A7I9VMW1_9BACT</name>
<evidence type="ECO:0000259" key="2">
    <source>
        <dbReference type="Pfam" id="PF11790"/>
    </source>
</evidence>
<dbReference type="PROSITE" id="PS51257">
    <property type="entry name" value="PROKAR_LIPOPROTEIN"/>
    <property type="match status" value="1"/>
</dbReference>
<keyword evidence="1" id="KW-0732">Signal</keyword>
<dbReference type="InterPro" id="IPR024655">
    <property type="entry name" value="Asl1_glyco_hydro_catalytic"/>
</dbReference>
<dbReference type="SUPFAM" id="SSF51445">
    <property type="entry name" value="(Trans)glycosidases"/>
    <property type="match status" value="1"/>
</dbReference>